<proteinExistence type="inferred from homology"/>
<organism evidence="11 12">
    <name type="scientific">Aquibium oceanicum</name>
    <dbReference type="NCBI Taxonomy" id="1670800"/>
    <lineage>
        <taxon>Bacteria</taxon>
        <taxon>Pseudomonadati</taxon>
        <taxon>Pseudomonadota</taxon>
        <taxon>Alphaproteobacteria</taxon>
        <taxon>Hyphomicrobiales</taxon>
        <taxon>Phyllobacteriaceae</taxon>
        <taxon>Aquibium</taxon>
    </lineage>
</organism>
<evidence type="ECO:0000259" key="10">
    <source>
        <dbReference type="PROSITE" id="PS51779"/>
    </source>
</evidence>
<dbReference type="HAMAP" id="MF_00911">
    <property type="entry name" value="FtsQ_subfam"/>
    <property type="match status" value="1"/>
</dbReference>
<dbReference type="GO" id="GO:0032153">
    <property type="term" value="C:cell division site"/>
    <property type="evidence" value="ECO:0007669"/>
    <property type="project" value="UniProtKB-UniRule"/>
</dbReference>
<dbReference type="InterPro" id="IPR013685">
    <property type="entry name" value="POTRA_FtsQ_type"/>
</dbReference>
<dbReference type="InterPro" id="IPR026579">
    <property type="entry name" value="FtsQ"/>
</dbReference>
<keyword evidence="2 9" id="KW-1003">Cell membrane</keyword>
<comment type="function">
    <text evidence="9">Essential cell division protein.</text>
</comment>
<evidence type="ECO:0000256" key="1">
    <source>
        <dbReference type="ARBA" id="ARBA00004370"/>
    </source>
</evidence>
<evidence type="ECO:0000256" key="7">
    <source>
        <dbReference type="ARBA" id="ARBA00023136"/>
    </source>
</evidence>
<evidence type="ECO:0000256" key="2">
    <source>
        <dbReference type="ARBA" id="ARBA00022475"/>
    </source>
</evidence>
<comment type="similarity">
    <text evidence="9">Belongs to the FtsQ/DivIB family. FtsQ subfamily.</text>
</comment>
<dbReference type="PANTHER" id="PTHR35851:SF1">
    <property type="entry name" value="CELL DIVISION PROTEIN FTSQ"/>
    <property type="match status" value="1"/>
</dbReference>
<keyword evidence="5 9" id="KW-0812">Transmembrane</keyword>
<dbReference type="Proteomes" id="UP000182840">
    <property type="component" value="Chromosome"/>
</dbReference>
<evidence type="ECO:0000256" key="9">
    <source>
        <dbReference type="HAMAP-Rule" id="MF_00911"/>
    </source>
</evidence>
<sequence length="315" mass="34199">MDGGGRVVFAVRSTDLRAPVARSGARAGLFSGVLPRVLRRPFRVLLRTGVSDMHVPGYAAPLMTGALLLATCLYGMSVGGHWPQFLQTMTAYSGFAVTDVRISGNGETSDIDVLERLDLNGWTSLVGLDVDAARDQVASLPWVQSATVRKVYPDAIEISVVEKTPFAIWQYGKDLMLVEADGKLITPFRSGRHADLPLVVGEGASGKAQAIVARVAEHPEIASRVESYVRVGNRRWDLRLDNGVTLKLPEEGVDTALSYLADTDRASGLLSRDILAVDMRLEDRLVVQLTSEGLKQRTAAVKEMMKQLKAGGRRT</sequence>
<dbReference type="PROSITE" id="PS51779">
    <property type="entry name" value="POTRA"/>
    <property type="match status" value="1"/>
</dbReference>
<keyword evidence="3 9" id="KW-0997">Cell inner membrane</keyword>
<dbReference type="Gene3D" id="3.10.20.310">
    <property type="entry name" value="membrane protein fhac"/>
    <property type="match status" value="1"/>
</dbReference>
<evidence type="ECO:0000256" key="8">
    <source>
        <dbReference type="ARBA" id="ARBA00023306"/>
    </source>
</evidence>
<dbReference type="Gene3D" id="3.40.50.11690">
    <property type="entry name" value="Cell division protein FtsQ/DivIB"/>
    <property type="match status" value="1"/>
</dbReference>
<reference evidence="12" key="1">
    <citation type="submission" date="2016-11" db="EMBL/GenBank/DDBJ databases">
        <title>Mesorhizobium oceanicum sp. nov., isolated from deep seawater in South China Sea.</title>
        <authorList>
            <person name="Fu G.-Y."/>
        </authorList>
    </citation>
    <scope>NUCLEOTIDE SEQUENCE [LARGE SCALE GENOMIC DNA]</scope>
    <source>
        <strain evidence="12">B7</strain>
    </source>
</reference>
<keyword evidence="8 9" id="KW-0131">Cell cycle</keyword>
<dbReference type="AlphaFoldDB" id="A0A1L3STN2"/>
<dbReference type="InterPro" id="IPR045335">
    <property type="entry name" value="FtsQ_C_sf"/>
</dbReference>
<evidence type="ECO:0000256" key="3">
    <source>
        <dbReference type="ARBA" id="ARBA00022519"/>
    </source>
</evidence>
<dbReference type="STRING" id="1670800.BSQ44_16390"/>
<dbReference type="InterPro" id="IPR005548">
    <property type="entry name" value="Cell_div_FtsQ/DivIB_C"/>
</dbReference>
<gene>
    <name evidence="9" type="primary">ftsQ</name>
    <name evidence="11" type="ORF">BSQ44_16390</name>
</gene>
<name>A0A1L3STN2_9HYPH</name>
<evidence type="ECO:0000313" key="12">
    <source>
        <dbReference type="Proteomes" id="UP000182840"/>
    </source>
</evidence>
<protein>
    <recommendedName>
        <fullName evidence="9">Cell division protein FtsQ</fullName>
    </recommendedName>
</protein>
<dbReference type="GO" id="GO:0090529">
    <property type="term" value="P:cell septum assembly"/>
    <property type="evidence" value="ECO:0007669"/>
    <property type="project" value="InterPro"/>
</dbReference>
<dbReference type="EMBL" id="CP018171">
    <property type="protein sequence ID" value="APH72766.1"/>
    <property type="molecule type" value="Genomic_DNA"/>
</dbReference>
<comment type="subcellular location">
    <subcellularLocation>
        <location evidence="9">Cell inner membrane</location>
        <topology evidence="9">Single-pass type II membrane protein</topology>
    </subcellularLocation>
    <subcellularLocation>
        <location evidence="1">Membrane</location>
    </subcellularLocation>
    <text evidence="9">Localizes to the division septum.</text>
</comment>
<evidence type="ECO:0000256" key="5">
    <source>
        <dbReference type="ARBA" id="ARBA00022692"/>
    </source>
</evidence>
<dbReference type="GO" id="GO:0005886">
    <property type="term" value="C:plasma membrane"/>
    <property type="evidence" value="ECO:0007669"/>
    <property type="project" value="UniProtKB-SubCell"/>
</dbReference>
<dbReference type="GO" id="GO:0043093">
    <property type="term" value="P:FtsZ-dependent cytokinesis"/>
    <property type="evidence" value="ECO:0007669"/>
    <property type="project" value="UniProtKB-UniRule"/>
</dbReference>
<dbReference type="KEGG" id="meso:BSQ44_16390"/>
<evidence type="ECO:0000313" key="11">
    <source>
        <dbReference type="EMBL" id="APH72766.1"/>
    </source>
</evidence>
<dbReference type="Pfam" id="PF03799">
    <property type="entry name" value="FtsQ_DivIB_C"/>
    <property type="match status" value="1"/>
</dbReference>
<evidence type="ECO:0000256" key="6">
    <source>
        <dbReference type="ARBA" id="ARBA00022989"/>
    </source>
</evidence>
<accession>A0A1L3STN2</accession>
<keyword evidence="6 9" id="KW-1133">Transmembrane helix</keyword>
<feature type="domain" description="POTRA" evidence="10">
    <location>
        <begin position="95"/>
        <end position="163"/>
    </location>
</feature>
<dbReference type="PANTHER" id="PTHR35851">
    <property type="entry name" value="CELL DIVISION PROTEIN FTSQ"/>
    <property type="match status" value="1"/>
</dbReference>
<keyword evidence="7 9" id="KW-0472">Membrane</keyword>
<dbReference type="Pfam" id="PF08478">
    <property type="entry name" value="POTRA_1"/>
    <property type="match status" value="1"/>
</dbReference>
<keyword evidence="4 9" id="KW-0132">Cell division</keyword>
<dbReference type="InterPro" id="IPR034746">
    <property type="entry name" value="POTRA"/>
</dbReference>
<evidence type="ECO:0000256" key="4">
    <source>
        <dbReference type="ARBA" id="ARBA00022618"/>
    </source>
</evidence>
<keyword evidence="12" id="KW-1185">Reference proteome</keyword>